<protein>
    <recommendedName>
        <fullName evidence="4">Ubiquitin-like protease family profile domain-containing protein</fullName>
    </recommendedName>
</protein>
<dbReference type="Proteomes" id="UP000235145">
    <property type="component" value="Unassembled WGS sequence"/>
</dbReference>
<sequence length="109" mass="13427">MTWIFPKCNQQLSDWECGYYVMNWMHEFVLFRQHGFPKNIWKDKKPFSSEELEERVKTWMRTFGDKVKPFCKVHKLYFMLYLLIFFMFWRSFHPCIAIDEVVNGQGLII</sequence>
<accession>A0A9R1V779</accession>
<proteinExistence type="predicted"/>
<keyword evidence="1" id="KW-1133">Transmembrane helix</keyword>
<evidence type="ECO:0000313" key="2">
    <source>
        <dbReference type="EMBL" id="KAJ0199481.1"/>
    </source>
</evidence>
<gene>
    <name evidence="2" type="ORF">LSAT_V11C600316460</name>
</gene>
<dbReference type="EMBL" id="NBSK02000006">
    <property type="protein sequence ID" value="KAJ0199481.1"/>
    <property type="molecule type" value="Genomic_DNA"/>
</dbReference>
<evidence type="ECO:0000313" key="3">
    <source>
        <dbReference type="Proteomes" id="UP000235145"/>
    </source>
</evidence>
<comment type="caution">
    <text evidence="2">The sequence shown here is derived from an EMBL/GenBank/DDBJ whole genome shotgun (WGS) entry which is preliminary data.</text>
</comment>
<feature type="transmembrane region" description="Helical" evidence="1">
    <location>
        <begin position="76"/>
        <end position="92"/>
    </location>
</feature>
<organism evidence="2 3">
    <name type="scientific">Lactuca sativa</name>
    <name type="common">Garden lettuce</name>
    <dbReference type="NCBI Taxonomy" id="4236"/>
    <lineage>
        <taxon>Eukaryota</taxon>
        <taxon>Viridiplantae</taxon>
        <taxon>Streptophyta</taxon>
        <taxon>Embryophyta</taxon>
        <taxon>Tracheophyta</taxon>
        <taxon>Spermatophyta</taxon>
        <taxon>Magnoliopsida</taxon>
        <taxon>eudicotyledons</taxon>
        <taxon>Gunneridae</taxon>
        <taxon>Pentapetalae</taxon>
        <taxon>asterids</taxon>
        <taxon>campanulids</taxon>
        <taxon>Asterales</taxon>
        <taxon>Asteraceae</taxon>
        <taxon>Cichorioideae</taxon>
        <taxon>Cichorieae</taxon>
        <taxon>Lactucinae</taxon>
        <taxon>Lactuca</taxon>
    </lineage>
</organism>
<evidence type="ECO:0000256" key="1">
    <source>
        <dbReference type="SAM" id="Phobius"/>
    </source>
</evidence>
<reference evidence="2 3" key="1">
    <citation type="journal article" date="2017" name="Nat. Commun.">
        <title>Genome assembly with in vitro proximity ligation data and whole-genome triplication in lettuce.</title>
        <authorList>
            <person name="Reyes-Chin-Wo S."/>
            <person name="Wang Z."/>
            <person name="Yang X."/>
            <person name="Kozik A."/>
            <person name="Arikit S."/>
            <person name="Song C."/>
            <person name="Xia L."/>
            <person name="Froenicke L."/>
            <person name="Lavelle D.O."/>
            <person name="Truco M.J."/>
            <person name="Xia R."/>
            <person name="Zhu S."/>
            <person name="Xu C."/>
            <person name="Xu H."/>
            <person name="Xu X."/>
            <person name="Cox K."/>
            <person name="Korf I."/>
            <person name="Meyers B.C."/>
            <person name="Michelmore R.W."/>
        </authorList>
    </citation>
    <scope>NUCLEOTIDE SEQUENCE [LARGE SCALE GENOMIC DNA]</scope>
    <source>
        <strain evidence="3">cv. Salinas</strain>
        <tissue evidence="2">Seedlings</tissue>
    </source>
</reference>
<keyword evidence="3" id="KW-1185">Reference proteome</keyword>
<name>A0A9R1V779_LACSA</name>
<keyword evidence="1" id="KW-0812">Transmembrane</keyword>
<keyword evidence="1" id="KW-0472">Membrane</keyword>
<evidence type="ECO:0008006" key="4">
    <source>
        <dbReference type="Google" id="ProtNLM"/>
    </source>
</evidence>
<dbReference type="AlphaFoldDB" id="A0A9R1V779"/>